<evidence type="ECO:0000313" key="1">
    <source>
        <dbReference type="EMBL" id="GBP77907.1"/>
    </source>
</evidence>
<proteinExistence type="predicted"/>
<sequence>MRVRSCVLKAENEMSNDYAHRYVYHCGIRTPFRPPACTENRISVFRETDGGHQISANTFACDVSGARVSFKYDFFIIKGRVLRPFIERTRRRN</sequence>
<reference evidence="1 2" key="1">
    <citation type="journal article" date="2019" name="Commun. Biol.">
        <title>The bagworm genome reveals a unique fibroin gene that provides high tensile strength.</title>
        <authorList>
            <person name="Kono N."/>
            <person name="Nakamura H."/>
            <person name="Ohtoshi R."/>
            <person name="Tomita M."/>
            <person name="Numata K."/>
            <person name="Arakawa K."/>
        </authorList>
    </citation>
    <scope>NUCLEOTIDE SEQUENCE [LARGE SCALE GENOMIC DNA]</scope>
</reference>
<dbReference type="EMBL" id="BGZK01001353">
    <property type="protein sequence ID" value="GBP77907.1"/>
    <property type="molecule type" value="Genomic_DNA"/>
</dbReference>
<name>A0A4C1YU18_EUMVA</name>
<gene>
    <name evidence="1" type="ORF">EVAR_89560_1</name>
</gene>
<dbReference type="AlphaFoldDB" id="A0A4C1YU18"/>
<comment type="caution">
    <text evidence="1">The sequence shown here is derived from an EMBL/GenBank/DDBJ whole genome shotgun (WGS) entry which is preliminary data.</text>
</comment>
<protein>
    <submittedName>
        <fullName evidence="1">Uncharacterized protein</fullName>
    </submittedName>
</protein>
<keyword evidence="2" id="KW-1185">Reference proteome</keyword>
<evidence type="ECO:0000313" key="2">
    <source>
        <dbReference type="Proteomes" id="UP000299102"/>
    </source>
</evidence>
<dbReference type="Proteomes" id="UP000299102">
    <property type="component" value="Unassembled WGS sequence"/>
</dbReference>
<accession>A0A4C1YU18</accession>
<organism evidence="1 2">
    <name type="scientific">Eumeta variegata</name>
    <name type="common">Bagworm moth</name>
    <name type="synonym">Eumeta japonica</name>
    <dbReference type="NCBI Taxonomy" id="151549"/>
    <lineage>
        <taxon>Eukaryota</taxon>
        <taxon>Metazoa</taxon>
        <taxon>Ecdysozoa</taxon>
        <taxon>Arthropoda</taxon>
        <taxon>Hexapoda</taxon>
        <taxon>Insecta</taxon>
        <taxon>Pterygota</taxon>
        <taxon>Neoptera</taxon>
        <taxon>Endopterygota</taxon>
        <taxon>Lepidoptera</taxon>
        <taxon>Glossata</taxon>
        <taxon>Ditrysia</taxon>
        <taxon>Tineoidea</taxon>
        <taxon>Psychidae</taxon>
        <taxon>Oiketicinae</taxon>
        <taxon>Eumeta</taxon>
    </lineage>
</organism>